<dbReference type="InterPro" id="IPR003593">
    <property type="entry name" value="AAA+_ATPase"/>
</dbReference>
<dbReference type="GO" id="GO:0005524">
    <property type="term" value="F:ATP binding"/>
    <property type="evidence" value="ECO:0007669"/>
    <property type="project" value="UniProtKB-KW"/>
</dbReference>
<feature type="compositionally biased region" description="Low complexity" evidence="5">
    <location>
        <begin position="551"/>
        <end position="562"/>
    </location>
</feature>
<comment type="caution">
    <text evidence="7">The sequence shown here is derived from an EMBL/GenBank/DDBJ whole genome shotgun (WGS) entry which is preliminary data.</text>
</comment>
<dbReference type="OrthoDB" id="10251412at2759"/>
<protein>
    <submittedName>
        <fullName evidence="7">Mitochondrial chaperone BCS1</fullName>
    </submittedName>
</protein>
<dbReference type="Pfam" id="PF00004">
    <property type="entry name" value="AAA"/>
    <property type="match status" value="2"/>
</dbReference>
<dbReference type="Pfam" id="PF25426">
    <property type="entry name" value="AAA_lid_BCS1"/>
    <property type="match status" value="1"/>
</dbReference>
<keyword evidence="8" id="KW-1185">Reference proteome</keyword>
<dbReference type="InterPro" id="IPR057495">
    <property type="entry name" value="AAA_lid_BCS1"/>
</dbReference>
<feature type="region of interest" description="Disordered" evidence="5">
    <location>
        <begin position="579"/>
        <end position="611"/>
    </location>
</feature>
<evidence type="ECO:0000256" key="5">
    <source>
        <dbReference type="SAM" id="MobiDB-lite"/>
    </source>
</evidence>
<dbReference type="PANTHER" id="PTHR23070">
    <property type="entry name" value="BCS1 AAA-TYPE ATPASE"/>
    <property type="match status" value="1"/>
</dbReference>
<gene>
    <name evidence="7" type="ORF">CC1G_09806</name>
</gene>
<evidence type="ECO:0000256" key="2">
    <source>
        <dbReference type="ARBA" id="ARBA00022741"/>
    </source>
</evidence>
<dbReference type="GO" id="GO:0016887">
    <property type="term" value="F:ATP hydrolysis activity"/>
    <property type="evidence" value="ECO:0007669"/>
    <property type="project" value="InterPro"/>
</dbReference>
<evidence type="ECO:0000256" key="1">
    <source>
        <dbReference type="ARBA" id="ARBA00007448"/>
    </source>
</evidence>
<evidence type="ECO:0000313" key="8">
    <source>
        <dbReference type="Proteomes" id="UP000001861"/>
    </source>
</evidence>
<feature type="region of interest" description="Disordered" evidence="5">
    <location>
        <begin position="551"/>
        <end position="570"/>
    </location>
</feature>
<evidence type="ECO:0000259" key="6">
    <source>
        <dbReference type="SMART" id="SM00382"/>
    </source>
</evidence>
<feature type="region of interest" description="Disordered" evidence="5">
    <location>
        <begin position="216"/>
        <end position="240"/>
    </location>
</feature>
<dbReference type="Proteomes" id="UP000001861">
    <property type="component" value="Unassembled WGS sequence"/>
</dbReference>
<dbReference type="InterPro" id="IPR050747">
    <property type="entry name" value="Mitochondrial_chaperone_BCS1"/>
</dbReference>
<evidence type="ECO:0000256" key="3">
    <source>
        <dbReference type="ARBA" id="ARBA00022840"/>
    </source>
</evidence>
<proteinExistence type="inferred from homology"/>
<dbReference type="SMART" id="SM00382">
    <property type="entry name" value="AAA"/>
    <property type="match status" value="1"/>
</dbReference>
<dbReference type="InParanoid" id="A8NMA9"/>
<comment type="similarity">
    <text evidence="1">Belongs to the AAA ATPase family. BCS1 subfamily.</text>
</comment>
<dbReference type="InterPro" id="IPR003959">
    <property type="entry name" value="ATPase_AAA_core"/>
</dbReference>
<sequence length="633" mass="68722">MPFPGDEELPEKPTDQGSLYLLPKPGSWYRIRHGSSVISFFIEAGSNDSFRVAKTLRLRIYSFNAKSLLRKIATEAKATYRSTVGKVPEVWFYRPGGFDPRWEVTSHKPRRAIDTVILEPGRSEAIVSDVKDFVSSGDWYRARGIPFRRGYLLHGPPGTGKTSIVGAIAGELGLDVYCLALSARDLDDEKLSKLVNRVPPQSILLIEDIDAAVSPAPRQHGARNENPHVNSPPGPMGPDSAPVMGPGQVDNSEAPRTGVTLAGLLNALDGVDSAEGRILFATTNYPDRLDSAIKRPGRMDRHFYIGLTTRPQAKELFKKFYPTFPKGSRSEFVASGSLDSIAEADDVNERLELETLATTFANIVPENTYAMAALQGYLLTYKSDPYGACNSDNFKQFMDELSTDLKAKGDDEQTGDTAGSRVSGAAPRSPPANLNLSLPDAEPTDRLVQVPWWNHALTSPWVTPPSSEPPVIPSPGSPVPYQCFSPSSMLSTSAPTSVAPGPSTGLRAFEDFEAEYEEMRSAVARMAVHIWDVDRGVSALARRLASASGDSEESLLLRSASRQPCRHPDVDDAMRNLLSKSVGDGESPRSREGGPVTQVVPATESTSRRSLDSDRLSYLDGLASLFGEGAQPE</sequence>
<accession>A8NMA9</accession>
<dbReference type="HOGENOM" id="CLU_432113_0_0_1"/>
<dbReference type="InterPro" id="IPR003960">
    <property type="entry name" value="ATPase_AAA_CS"/>
</dbReference>
<dbReference type="SUPFAM" id="SSF52540">
    <property type="entry name" value="P-loop containing nucleoside triphosphate hydrolases"/>
    <property type="match status" value="1"/>
</dbReference>
<dbReference type="CDD" id="cd19510">
    <property type="entry name" value="RecA-like_BCS1"/>
    <property type="match status" value="1"/>
</dbReference>
<dbReference type="RefSeq" id="XP_001834879.2">
    <property type="nucleotide sequence ID" value="XM_001834827.2"/>
</dbReference>
<dbReference type="eggNOG" id="KOG0743">
    <property type="taxonomic scope" value="Eukaryota"/>
</dbReference>
<organism evidence="7 8">
    <name type="scientific">Coprinopsis cinerea (strain Okayama-7 / 130 / ATCC MYA-4618 / FGSC 9003)</name>
    <name type="common">Inky cap fungus</name>
    <name type="synonym">Hormographiella aspergillata</name>
    <dbReference type="NCBI Taxonomy" id="240176"/>
    <lineage>
        <taxon>Eukaryota</taxon>
        <taxon>Fungi</taxon>
        <taxon>Dikarya</taxon>
        <taxon>Basidiomycota</taxon>
        <taxon>Agaricomycotina</taxon>
        <taxon>Agaricomycetes</taxon>
        <taxon>Agaricomycetidae</taxon>
        <taxon>Agaricales</taxon>
        <taxon>Agaricineae</taxon>
        <taxon>Psathyrellaceae</taxon>
        <taxon>Coprinopsis</taxon>
    </lineage>
</organism>
<name>A8NMA9_COPC7</name>
<reference evidence="7 8" key="1">
    <citation type="journal article" date="2010" name="Proc. Natl. Acad. Sci. U.S.A.">
        <title>Insights into evolution of multicellular fungi from the assembled chromosomes of the mushroom Coprinopsis cinerea (Coprinus cinereus).</title>
        <authorList>
            <person name="Stajich J.E."/>
            <person name="Wilke S.K."/>
            <person name="Ahren D."/>
            <person name="Au C.H."/>
            <person name="Birren B.W."/>
            <person name="Borodovsky M."/>
            <person name="Burns C."/>
            <person name="Canback B."/>
            <person name="Casselton L.A."/>
            <person name="Cheng C.K."/>
            <person name="Deng J."/>
            <person name="Dietrich F.S."/>
            <person name="Fargo D.C."/>
            <person name="Farman M.L."/>
            <person name="Gathman A.C."/>
            <person name="Goldberg J."/>
            <person name="Guigo R."/>
            <person name="Hoegger P.J."/>
            <person name="Hooker J.B."/>
            <person name="Huggins A."/>
            <person name="James T.Y."/>
            <person name="Kamada T."/>
            <person name="Kilaru S."/>
            <person name="Kodira C."/>
            <person name="Kues U."/>
            <person name="Kupfer D."/>
            <person name="Kwan H.S."/>
            <person name="Lomsadze A."/>
            <person name="Li W."/>
            <person name="Lilly W.W."/>
            <person name="Ma L.J."/>
            <person name="Mackey A.J."/>
            <person name="Manning G."/>
            <person name="Martin F."/>
            <person name="Muraguchi H."/>
            <person name="Natvig D.O."/>
            <person name="Palmerini H."/>
            <person name="Ramesh M.A."/>
            <person name="Rehmeyer C.J."/>
            <person name="Roe B.A."/>
            <person name="Shenoy N."/>
            <person name="Stanke M."/>
            <person name="Ter-Hovhannisyan V."/>
            <person name="Tunlid A."/>
            <person name="Velagapudi R."/>
            <person name="Vision T.J."/>
            <person name="Zeng Q."/>
            <person name="Zolan M.E."/>
            <person name="Pukkila P.J."/>
        </authorList>
    </citation>
    <scope>NUCLEOTIDE SEQUENCE [LARGE SCALE GENOMIC DNA]</scope>
    <source>
        <strain evidence="8">Okayama-7 / 130 / ATCC MYA-4618 / FGSC 9003</strain>
    </source>
</reference>
<dbReference type="VEuPathDB" id="FungiDB:CC1G_09806"/>
<keyword evidence="2 4" id="KW-0547">Nucleotide-binding</keyword>
<dbReference type="InterPro" id="IPR027417">
    <property type="entry name" value="P-loop_NTPase"/>
</dbReference>
<dbReference type="GeneID" id="6011398"/>
<evidence type="ECO:0000313" key="7">
    <source>
        <dbReference type="EMBL" id="EAU86949.2"/>
    </source>
</evidence>
<feature type="region of interest" description="Disordered" evidence="5">
    <location>
        <begin position="407"/>
        <end position="436"/>
    </location>
</feature>
<dbReference type="KEGG" id="cci:CC1G_09806"/>
<dbReference type="PROSITE" id="PS00674">
    <property type="entry name" value="AAA"/>
    <property type="match status" value="1"/>
</dbReference>
<keyword evidence="3 4" id="KW-0067">ATP-binding</keyword>
<dbReference type="AlphaFoldDB" id="A8NMA9"/>
<dbReference type="STRING" id="240176.A8NMA9"/>
<dbReference type="OMA" id="RMAVHIW"/>
<dbReference type="EMBL" id="AACS02000012">
    <property type="protein sequence ID" value="EAU86949.2"/>
    <property type="molecule type" value="Genomic_DNA"/>
</dbReference>
<evidence type="ECO:0000256" key="4">
    <source>
        <dbReference type="RuleBase" id="RU003651"/>
    </source>
</evidence>
<feature type="domain" description="AAA+ ATPase" evidence="6">
    <location>
        <begin position="147"/>
        <end position="309"/>
    </location>
</feature>
<dbReference type="Gene3D" id="3.40.50.300">
    <property type="entry name" value="P-loop containing nucleotide triphosphate hydrolases"/>
    <property type="match status" value="1"/>
</dbReference>